<organism evidence="2 3">
    <name type="scientific">Bacillus suaedaesalsae</name>
    <dbReference type="NCBI Taxonomy" id="2810349"/>
    <lineage>
        <taxon>Bacteria</taxon>
        <taxon>Bacillati</taxon>
        <taxon>Bacillota</taxon>
        <taxon>Bacilli</taxon>
        <taxon>Bacillales</taxon>
        <taxon>Bacillaceae</taxon>
        <taxon>Bacillus</taxon>
    </lineage>
</organism>
<feature type="transmembrane region" description="Helical" evidence="1">
    <location>
        <begin position="160"/>
        <end position="184"/>
    </location>
</feature>
<keyword evidence="3" id="KW-1185">Reference proteome</keyword>
<keyword evidence="1" id="KW-1133">Transmembrane helix</keyword>
<proteinExistence type="predicted"/>
<keyword evidence="1" id="KW-0472">Membrane</keyword>
<feature type="transmembrane region" description="Helical" evidence="1">
    <location>
        <begin position="79"/>
        <end position="98"/>
    </location>
</feature>
<dbReference type="PANTHER" id="PTHR37305">
    <property type="entry name" value="INTEGRAL MEMBRANE PROTEIN-RELATED"/>
    <property type="match status" value="1"/>
</dbReference>
<reference evidence="2 3" key="1">
    <citation type="submission" date="2021-02" db="EMBL/GenBank/DDBJ databases">
        <title>Bacillus sp. RD4P76, an endophyte from a halophyte.</title>
        <authorList>
            <person name="Sun J.-Q."/>
        </authorList>
    </citation>
    <scope>NUCLEOTIDE SEQUENCE [LARGE SCALE GENOMIC DNA]</scope>
    <source>
        <strain evidence="2 3">RD4P76</strain>
    </source>
</reference>
<feature type="transmembrane region" description="Helical" evidence="1">
    <location>
        <begin position="16"/>
        <end position="35"/>
    </location>
</feature>
<dbReference type="EMBL" id="JAFELM010000023">
    <property type="protein sequence ID" value="MBM6617569.1"/>
    <property type="molecule type" value="Genomic_DNA"/>
</dbReference>
<sequence>MNLHLLKAMYKTNGKIIGGIAVTSFLYLWLIIWLYPTIADSQAMDELLKSMPPEMMSAFGLSQGFGSIEAFIAGEYYGLLYIIICLVYVVLVSTALVARLNDHGSMAYLLATGVTRSQVIITQMVVLVSGLFLIALLTYLSGISGTRFIIEDVSINSSHFLKLNVVGFLLFFAVSSYSFLITCIVSDEKKALGISAGITLLFFIFNLVGKMSEDIDWLRNLSIFSLFEPQEIATGNQEILGISLMLFLIGAIFYSFSIIIFRNRDLPL</sequence>
<comment type="caution">
    <text evidence="2">The sequence shown here is derived from an EMBL/GenBank/DDBJ whole genome shotgun (WGS) entry which is preliminary data.</text>
</comment>
<protein>
    <submittedName>
        <fullName evidence="2">ABC transporter permease subunit</fullName>
    </submittedName>
</protein>
<dbReference type="PANTHER" id="PTHR37305:SF2">
    <property type="entry name" value="BACITRACIN TRANSPORT PERMEASE PROTEIN BCRB"/>
    <property type="match status" value="1"/>
</dbReference>
<dbReference type="RefSeq" id="WP_204202944.1">
    <property type="nucleotide sequence ID" value="NZ_JAFELM010000023.1"/>
</dbReference>
<evidence type="ECO:0000313" key="2">
    <source>
        <dbReference type="EMBL" id="MBM6617569.1"/>
    </source>
</evidence>
<feature type="transmembrane region" description="Helical" evidence="1">
    <location>
        <begin position="191"/>
        <end position="209"/>
    </location>
</feature>
<evidence type="ECO:0000313" key="3">
    <source>
        <dbReference type="Proteomes" id="UP001518925"/>
    </source>
</evidence>
<gene>
    <name evidence="2" type="ORF">JR050_07740</name>
</gene>
<accession>A0ABS2DGG8</accession>
<keyword evidence="1" id="KW-0812">Transmembrane</keyword>
<dbReference type="Proteomes" id="UP001518925">
    <property type="component" value="Unassembled WGS sequence"/>
</dbReference>
<feature type="transmembrane region" description="Helical" evidence="1">
    <location>
        <begin position="239"/>
        <end position="261"/>
    </location>
</feature>
<evidence type="ECO:0000256" key="1">
    <source>
        <dbReference type="SAM" id="Phobius"/>
    </source>
</evidence>
<name>A0ABS2DGG8_9BACI</name>
<feature type="transmembrane region" description="Helical" evidence="1">
    <location>
        <begin position="119"/>
        <end position="140"/>
    </location>
</feature>